<reference evidence="4" key="1">
    <citation type="journal article" date="2021" name="ISME J.">
        <title>Evolutionary origin and ecological implication of a unique nif island in free-living Bradyrhizobium lineages.</title>
        <authorList>
            <person name="Tao J."/>
        </authorList>
    </citation>
    <scope>NUCLEOTIDE SEQUENCE [LARGE SCALE GENOMIC DNA]</scope>
    <source>
        <strain evidence="4">SZCCT0094</strain>
    </source>
</reference>
<dbReference type="InterPro" id="IPR036390">
    <property type="entry name" value="WH_DNA-bd_sf"/>
</dbReference>
<name>A0ABS5G260_9BRAD</name>
<evidence type="ECO:0000313" key="3">
    <source>
        <dbReference type="EMBL" id="MBR1135159.1"/>
    </source>
</evidence>
<sequence length="198" mass="22292">MAIVPPSPAFELTPKNTTSLQRMKKTTKARSDRRRPADKTAAPQDQVQYLDDLIVVRIARMSEAIARLTAVNIEDRFGIRMTDMRILSLLRDADQMSVGEISRLARVDKAWISRLSRELEDKGLVARVPDPQDSRAMLVSLTRKGRELQSKMLPQSIACDRFLLQGLDRQKLVALLTKLDQNLLVLLENSGAVPDQDS</sequence>
<dbReference type="EMBL" id="JAFCLK010000004">
    <property type="protein sequence ID" value="MBR1135159.1"/>
    <property type="molecule type" value="Genomic_DNA"/>
</dbReference>
<dbReference type="SUPFAM" id="SSF46785">
    <property type="entry name" value="Winged helix' DNA-binding domain"/>
    <property type="match status" value="1"/>
</dbReference>
<dbReference type="PANTHER" id="PTHR33164">
    <property type="entry name" value="TRANSCRIPTIONAL REGULATOR, MARR FAMILY"/>
    <property type="match status" value="1"/>
</dbReference>
<dbReference type="PRINTS" id="PR00598">
    <property type="entry name" value="HTHMARR"/>
</dbReference>
<gene>
    <name evidence="3" type="ORF">JQ619_05215</name>
</gene>
<protein>
    <submittedName>
        <fullName evidence="3">Winged helix-turn-helix transcriptional regulator</fullName>
    </submittedName>
</protein>
<feature type="compositionally biased region" description="Basic residues" evidence="1">
    <location>
        <begin position="22"/>
        <end position="33"/>
    </location>
</feature>
<feature type="region of interest" description="Disordered" evidence="1">
    <location>
        <begin position="1"/>
        <end position="43"/>
    </location>
</feature>
<dbReference type="CDD" id="cd00090">
    <property type="entry name" value="HTH_ARSR"/>
    <property type="match status" value="1"/>
</dbReference>
<accession>A0ABS5G260</accession>
<dbReference type="Gene3D" id="1.10.10.10">
    <property type="entry name" value="Winged helix-like DNA-binding domain superfamily/Winged helix DNA-binding domain"/>
    <property type="match status" value="1"/>
</dbReference>
<proteinExistence type="predicted"/>
<dbReference type="PANTHER" id="PTHR33164:SF43">
    <property type="entry name" value="HTH-TYPE TRANSCRIPTIONAL REPRESSOR YETL"/>
    <property type="match status" value="1"/>
</dbReference>
<dbReference type="SMART" id="SM00347">
    <property type="entry name" value="HTH_MARR"/>
    <property type="match status" value="1"/>
</dbReference>
<dbReference type="InterPro" id="IPR036388">
    <property type="entry name" value="WH-like_DNA-bd_sf"/>
</dbReference>
<dbReference type="RefSeq" id="WP_172236227.1">
    <property type="nucleotide sequence ID" value="NZ_JABFDP010000007.1"/>
</dbReference>
<dbReference type="Pfam" id="PF01047">
    <property type="entry name" value="MarR"/>
    <property type="match status" value="1"/>
</dbReference>
<keyword evidence="4" id="KW-1185">Reference proteome</keyword>
<organism evidence="3 4">
    <name type="scientific">Bradyrhizobium denitrificans</name>
    <dbReference type="NCBI Taxonomy" id="2734912"/>
    <lineage>
        <taxon>Bacteria</taxon>
        <taxon>Pseudomonadati</taxon>
        <taxon>Pseudomonadota</taxon>
        <taxon>Alphaproteobacteria</taxon>
        <taxon>Hyphomicrobiales</taxon>
        <taxon>Nitrobacteraceae</taxon>
        <taxon>Bradyrhizobium</taxon>
    </lineage>
</organism>
<dbReference type="Proteomes" id="UP001314635">
    <property type="component" value="Unassembled WGS sequence"/>
</dbReference>
<evidence type="ECO:0000259" key="2">
    <source>
        <dbReference type="PROSITE" id="PS50995"/>
    </source>
</evidence>
<feature type="domain" description="HTH marR-type" evidence="2">
    <location>
        <begin position="51"/>
        <end position="185"/>
    </location>
</feature>
<dbReference type="InterPro" id="IPR000835">
    <property type="entry name" value="HTH_MarR-typ"/>
</dbReference>
<evidence type="ECO:0000313" key="4">
    <source>
        <dbReference type="Proteomes" id="UP001314635"/>
    </source>
</evidence>
<comment type="caution">
    <text evidence="3">The sequence shown here is derived from an EMBL/GenBank/DDBJ whole genome shotgun (WGS) entry which is preliminary data.</text>
</comment>
<dbReference type="InterPro" id="IPR039422">
    <property type="entry name" value="MarR/SlyA-like"/>
</dbReference>
<evidence type="ECO:0000256" key="1">
    <source>
        <dbReference type="SAM" id="MobiDB-lite"/>
    </source>
</evidence>
<dbReference type="InterPro" id="IPR011991">
    <property type="entry name" value="ArsR-like_HTH"/>
</dbReference>
<dbReference type="PROSITE" id="PS50995">
    <property type="entry name" value="HTH_MARR_2"/>
    <property type="match status" value="1"/>
</dbReference>